<dbReference type="PANTHER" id="PTHR43182">
    <property type="entry name" value="COBALT-PRECORRIN-6B C(15)-METHYLTRANSFERASE (DECARBOXYLATING)"/>
    <property type="match status" value="1"/>
</dbReference>
<keyword evidence="3" id="KW-0489">Methyltransferase</keyword>
<dbReference type="EMBL" id="DXEL01000006">
    <property type="protein sequence ID" value="HIX73564.1"/>
    <property type="molecule type" value="Genomic_DNA"/>
</dbReference>
<evidence type="ECO:0000256" key="3">
    <source>
        <dbReference type="ARBA" id="ARBA00022603"/>
    </source>
</evidence>
<dbReference type="InterPro" id="IPR014777">
    <property type="entry name" value="4pyrrole_Mease_sub1"/>
</dbReference>
<comment type="caution">
    <text evidence="7">The sequence shown here is derived from an EMBL/GenBank/DDBJ whole genome shotgun (WGS) entry which is preliminary data.</text>
</comment>
<dbReference type="Pfam" id="PF00590">
    <property type="entry name" value="TP_methylase"/>
    <property type="match status" value="1"/>
</dbReference>
<dbReference type="InterPro" id="IPR035996">
    <property type="entry name" value="4pyrrol_Methylase_sf"/>
</dbReference>
<evidence type="ECO:0000313" key="7">
    <source>
        <dbReference type="EMBL" id="HIX73564.1"/>
    </source>
</evidence>
<dbReference type="InterPro" id="IPR012818">
    <property type="entry name" value="CbiE"/>
</dbReference>
<dbReference type="Gene3D" id="3.40.50.150">
    <property type="entry name" value="Vaccinia Virus protein VP39"/>
    <property type="match status" value="1"/>
</dbReference>
<dbReference type="GO" id="GO:0008276">
    <property type="term" value="F:protein methyltransferase activity"/>
    <property type="evidence" value="ECO:0007669"/>
    <property type="project" value="InterPro"/>
</dbReference>
<dbReference type="NCBIfam" id="TIGR02467">
    <property type="entry name" value="CbiE"/>
    <property type="match status" value="1"/>
</dbReference>
<evidence type="ECO:0000256" key="2">
    <source>
        <dbReference type="ARBA" id="ARBA00022573"/>
    </source>
</evidence>
<protein>
    <submittedName>
        <fullName evidence="7">Precorrin-6y C5,15-methyltransferase (Decarboxylating) subunit CbiE</fullName>
    </submittedName>
</protein>
<dbReference type="Proteomes" id="UP000886740">
    <property type="component" value="Unassembled WGS sequence"/>
</dbReference>
<dbReference type="InterPro" id="IPR050714">
    <property type="entry name" value="Cobalamin_biosynth_MTase"/>
</dbReference>
<dbReference type="PIRSF" id="PIRSF036428">
    <property type="entry name" value="CobL"/>
    <property type="match status" value="1"/>
</dbReference>
<dbReference type="InterPro" id="IPR006365">
    <property type="entry name" value="Cbl_synth_CobL"/>
</dbReference>
<reference evidence="7" key="1">
    <citation type="journal article" date="2021" name="PeerJ">
        <title>Extensive microbial diversity within the chicken gut microbiome revealed by metagenomics and culture.</title>
        <authorList>
            <person name="Gilroy R."/>
            <person name="Ravi A."/>
            <person name="Getino M."/>
            <person name="Pursley I."/>
            <person name="Horton D.L."/>
            <person name="Alikhan N.F."/>
            <person name="Baker D."/>
            <person name="Gharbi K."/>
            <person name="Hall N."/>
            <person name="Watson M."/>
            <person name="Adriaenssens E.M."/>
            <person name="Foster-Nyarko E."/>
            <person name="Jarju S."/>
            <person name="Secka A."/>
            <person name="Antonio M."/>
            <person name="Oren A."/>
            <person name="Chaudhuri R.R."/>
            <person name="La Ragione R."/>
            <person name="Hildebrand F."/>
            <person name="Pallen M.J."/>
        </authorList>
    </citation>
    <scope>NUCLEOTIDE SEQUENCE</scope>
    <source>
        <strain evidence="7">ChiGjej6B6-14162</strain>
    </source>
</reference>
<evidence type="ECO:0000256" key="4">
    <source>
        <dbReference type="ARBA" id="ARBA00022679"/>
    </source>
</evidence>
<comment type="pathway">
    <text evidence="1">Cofactor biosynthesis; adenosylcobalamin biosynthesis.</text>
</comment>
<dbReference type="SUPFAM" id="SSF53790">
    <property type="entry name" value="Tetrapyrrole methylase"/>
    <property type="match status" value="1"/>
</dbReference>
<evidence type="ECO:0000256" key="5">
    <source>
        <dbReference type="ARBA" id="ARBA00022691"/>
    </source>
</evidence>
<keyword evidence="2" id="KW-0169">Cobalamin biosynthesis</keyword>
<evidence type="ECO:0000313" key="8">
    <source>
        <dbReference type="Proteomes" id="UP000886740"/>
    </source>
</evidence>
<dbReference type="GO" id="GO:0032259">
    <property type="term" value="P:methylation"/>
    <property type="evidence" value="ECO:0007669"/>
    <property type="project" value="UniProtKB-KW"/>
</dbReference>
<dbReference type="PANTHER" id="PTHR43182:SF1">
    <property type="entry name" value="COBALT-PRECORRIN-7 C(5)-METHYLTRANSFERASE"/>
    <property type="match status" value="1"/>
</dbReference>
<feature type="domain" description="Tetrapyrrole methylase" evidence="6">
    <location>
        <begin position="59"/>
        <end position="192"/>
    </location>
</feature>
<dbReference type="InterPro" id="IPR029063">
    <property type="entry name" value="SAM-dependent_MTases_sf"/>
</dbReference>
<name>A0A9D1X6E1_9BACT</name>
<dbReference type="AlphaFoldDB" id="A0A9D1X6E1"/>
<dbReference type="GO" id="GO:0009236">
    <property type="term" value="P:cobalamin biosynthetic process"/>
    <property type="evidence" value="ECO:0007669"/>
    <property type="project" value="UniProtKB-KW"/>
</dbReference>
<evidence type="ECO:0000256" key="1">
    <source>
        <dbReference type="ARBA" id="ARBA00004953"/>
    </source>
</evidence>
<dbReference type="CDD" id="cd02440">
    <property type="entry name" value="AdoMet_MTases"/>
    <property type="match status" value="1"/>
</dbReference>
<dbReference type="CDD" id="cd11644">
    <property type="entry name" value="Precorrin-6Y-MT"/>
    <property type="match status" value="1"/>
</dbReference>
<accession>A0A9D1X6E1</accession>
<reference evidence="7" key="2">
    <citation type="submission" date="2021-04" db="EMBL/GenBank/DDBJ databases">
        <authorList>
            <person name="Gilroy R."/>
        </authorList>
    </citation>
    <scope>NUCLEOTIDE SEQUENCE</scope>
    <source>
        <strain evidence="7">ChiGjej6B6-14162</strain>
    </source>
</reference>
<gene>
    <name evidence="7" type="primary">cbiE</name>
    <name evidence="7" type="ORF">H9977_00705</name>
</gene>
<keyword evidence="5" id="KW-0949">S-adenosyl-L-methionine</keyword>
<dbReference type="NCBIfam" id="TIGR02469">
    <property type="entry name" value="CbiT"/>
    <property type="match status" value="1"/>
</dbReference>
<sequence length="391" mass="44466">MRFTVIGMSDEQAPHWSPEVLDLIAHHRVFSGGKRHHAIVASLLPEGSCWIDITVPLQAVFESYLAEEEILVFASGDPLFFGFANTLRREFPNAEIRVYPYFNSLQLLAHRLLLPYHEMRMVSLTGRPWDRFDQALIEGEAMIGLLTDRQKSPDQIARRMLDYGYDNYRMSVGEVLGNRPDERVRTLSLQEAATSEFRFPNCVILERTEVRPRLFGIPESAFDLLDGRVNMITKMPVRLVSLSLLDLRKRRVFWDVGFCTGSVSIEAKTQFPHLRITAFERRESCAGIIERNCRRFGTPGIEAVIGDFMALDLSAYPRPDAVFIGGHGGQLEAMLRRIEDYLSPEGTIVFNSVSEESEKMFLEGIAAIGRPLRNRIRLVVDAHNPIEILQA</sequence>
<dbReference type="InterPro" id="IPR000878">
    <property type="entry name" value="4pyrrol_Mease"/>
</dbReference>
<organism evidence="7 8">
    <name type="scientific">Candidatus Parabacteroides intestinipullorum</name>
    <dbReference type="NCBI Taxonomy" id="2838723"/>
    <lineage>
        <taxon>Bacteria</taxon>
        <taxon>Pseudomonadati</taxon>
        <taxon>Bacteroidota</taxon>
        <taxon>Bacteroidia</taxon>
        <taxon>Bacteroidales</taxon>
        <taxon>Tannerellaceae</taxon>
        <taxon>Parabacteroides</taxon>
    </lineage>
</organism>
<dbReference type="SUPFAM" id="SSF53335">
    <property type="entry name" value="S-adenosyl-L-methionine-dependent methyltransferases"/>
    <property type="match status" value="1"/>
</dbReference>
<keyword evidence="4" id="KW-0808">Transferase</keyword>
<proteinExistence type="predicted"/>
<dbReference type="Gene3D" id="3.40.1010.10">
    <property type="entry name" value="Cobalt-precorrin-4 Transmethylase, Domain 1"/>
    <property type="match status" value="1"/>
</dbReference>
<dbReference type="InterPro" id="IPR014008">
    <property type="entry name" value="Cbl_synth_MTase_CbiT"/>
</dbReference>
<evidence type="ECO:0000259" key="6">
    <source>
        <dbReference type="Pfam" id="PF00590"/>
    </source>
</evidence>